<proteinExistence type="predicted"/>
<accession>A0A5B7DG83</accession>
<name>A0A5B7DG83_PORTR</name>
<dbReference type="Proteomes" id="UP000324222">
    <property type="component" value="Unassembled WGS sequence"/>
</dbReference>
<keyword evidence="2" id="KW-1185">Reference proteome</keyword>
<reference evidence="1 2" key="1">
    <citation type="submission" date="2019-05" db="EMBL/GenBank/DDBJ databases">
        <title>Another draft genome of Portunus trituberculatus and its Hox gene families provides insights of decapod evolution.</title>
        <authorList>
            <person name="Jeong J.-H."/>
            <person name="Song I."/>
            <person name="Kim S."/>
            <person name="Choi T."/>
            <person name="Kim D."/>
            <person name="Ryu S."/>
            <person name="Kim W."/>
        </authorList>
    </citation>
    <scope>NUCLEOTIDE SEQUENCE [LARGE SCALE GENOMIC DNA]</scope>
    <source>
        <tissue evidence="1">Muscle</tissue>
    </source>
</reference>
<evidence type="ECO:0000313" key="2">
    <source>
        <dbReference type="Proteomes" id="UP000324222"/>
    </source>
</evidence>
<comment type="caution">
    <text evidence="1">The sequence shown here is derived from an EMBL/GenBank/DDBJ whole genome shotgun (WGS) entry which is preliminary data.</text>
</comment>
<sequence>MKSLTHDHPRRGYCISSLVVTGDSPEAGLSNSCGSSTNKTLCDHLLSHRWGRRVWGMLRQQQCLHYHTQPSNT</sequence>
<protein>
    <submittedName>
        <fullName evidence="1">Uncharacterized protein</fullName>
    </submittedName>
</protein>
<evidence type="ECO:0000313" key="1">
    <source>
        <dbReference type="EMBL" id="MPC20177.1"/>
    </source>
</evidence>
<gene>
    <name evidence="1" type="ORF">E2C01_013109</name>
</gene>
<dbReference type="EMBL" id="VSRR010000845">
    <property type="protein sequence ID" value="MPC20177.1"/>
    <property type="molecule type" value="Genomic_DNA"/>
</dbReference>
<organism evidence="1 2">
    <name type="scientific">Portunus trituberculatus</name>
    <name type="common">Swimming crab</name>
    <name type="synonym">Neptunus trituberculatus</name>
    <dbReference type="NCBI Taxonomy" id="210409"/>
    <lineage>
        <taxon>Eukaryota</taxon>
        <taxon>Metazoa</taxon>
        <taxon>Ecdysozoa</taxon>
        <taxon>Arthropoda</taxon>
        <taxon>Crustacea</taxon>
        <taxon>Multicrustacea</taxon>
        <taxon>Malacostraca</taxon>
        <taxon>Eumalacostraca</taxon>
        <taxon>Eucarida</taxon>
        <taxon>Decapoda</taxon>
        <taxon>Pleocyemata</taxon>
        <taxon>Brachyura</taxon>
        <taxon>Eubrachyura</taxon>
        <taxon>Portunoidea</taxon>
        <taxon>Portunidae</taxon>
        <taxon>Portuninae</taxon>
        <taxon>Portunus</taxon>
    </lineage>
</organism>
<dbReference type="AlphaFoldDB" id="A0A5B7DG83"/>